<dbReference type="PANTHER" id="PTHR38138">
    <property type="entry name" value="VNG6441H"/>
    <property type="match status" value="1"/>
</dbReference>
<dbReference type="Proteomes" id="UP000215731">
    <property type="component" value="Unassembled WGS sequence"/>
</dbReference>
<dbReference type="EMBL" id="NHOZ01000040">
    <property type="protein sequence ID" value="OYR64684.1"/>
    <property type="molecule type" value="Genomic_DNA"/>
</dbReference>
<name>A0A256J789_HALEZ</name>
<accession>A0A256J789</accession>
<evidence type="ECO:0000256" key="1">
    <source>
        <dbReference type="SAM" id="Phobius"/>
    </source>
</evidence>
<comment type="caution">
    <text evidence="4">The sequence shown here is derived from an EMBL/GenBank/DDBJ whole genome shotgun (WGS) entry which is preliminary data.</text>
</comment>
<reference evidence="4" key="2">
    <citation type="submission" date="2017-05" db="EMBL/GenBank/DDBJ databases">
        <authorList>
            <person name="Song R."/>
            <person name="Chenine A.L."/>
            <person name="Ruprecht R.M."/>
        </authorList>
    </citation>
    <scope>NUCLEOTIDE SEQUENCE</scope>
    <source>
        <strain evidence="4">Ga36</strain>
    </source>
</reference>
<dbReference type="AlphaFoldDB" id="A0A256J789"/>
<keyword evidence="6" id="KW-1185">Reference proteome</keyword>
<reference evidence="4 5" key="1">
    <citation type="journal article" date="2014" name="Front. Microbiol.">
        <title>Population and genomic analysis of the genus Halorubrum.</title>
        <authorList>
            <person name="Fullmer M.S."/>
            <person name="Soucy S.M."/>
            <person name="Swithers K.S."/>
            <person name="Makkay A.M."/>
            <person name="Wheeler R."/>
            <person name="Ventosa A."/>
            <person name="Gogarten J.P."/>
            <person name="Papke R.T."/>
        </authorList>
    </citation>
    <scope>NUCLEOTIDE SEQUENCE [LARGE SCALE GENOMIC DNA]</scope>
    <source>
        <strain evidence="4 5">Ga36</strain>
    </source>
</reference>
<sequence>MSRRDRAVTPVVSTILMVAVVVVLAATVSVFFLDVTENINEPAPVVGQTSGEFEPGADAQRVRITHIAGESIPAEELEVVVRASGPDVDAEARLVNLPEFDEEKDPENIISSYNDEIESNDPNTWGVGDTIQFEINVNADFREPPVDSSNDADELTVLIVHTPSEAVIVRKTFTP</sequence>
<evidence type="ECO:0000313" key="3">
    <source>
        <dbReference type="EMBL" id="MDB2292072.1"/>
    </source>
</evidence>
<dbReference type="NCBIfam" id="TIGR02537">
    <property type="entry name" value="arch_flag_Nterm"/>
    <property type="match status" value="1"/>
</dbReference>
<proteinExistence type="predicted"/>
<dbReference type="InterPro" id="IPR013373">
    <property type="entry name" value="Flagellin/pilin_N_arc"/>
</dbReference>
<organism evidence="4 5">
    <name type="scientific">Halorubrum ezzemoulense</name>
    <name type="common">Halorubrum chaoviator</name>
    <dbReference type="NCBI Taxonomy" id="337243"/>
    <lineage>
        <taxon>Archaea</taxon>
        <taxon>Methanobacteriati</taxon>
        <taxon>Methanobacteriota</taxon>
        <taxon>Stenosarchaea group</taxon>
        <taxon>Halobacteria</taxon>
        <taxon>Halobacteriales</taxon>
        <taxon>Haloferacaceae</taxon>
        <taxon>Halorubrum</taxon>
    </lineage>
</organism>
<evidence type="ECO:0000313" key="6">
    <source>
        <dbReference type="Proteomes" id="UP001210528"/>
    </source>
</evidence>
<dbReference type="RefSeq" id="WP_094552611.1">
    <property type="nucleotide sequence ID" value="NZ_JAQLTY010000001.1"/>
</dbReference>
<dbReference type="Proteomes" id="UP001210528">
    <property type="component" value="Unassembled WGS sequence"/>
</dbReference>
<feature type="domain" description="Archaeal Type IV pilin N-terminal" evidence="2">
    <location>
        <begin position="6"/>
        <end position="84"/>
    </location>
</feature>
<dbReference type="Pfam" id="PF07790">
    <property type="entry name" value="Pilin_N"/>
    <property type="match status" value="1"/>
</dbReference>
<dbReference type="InterPro" id="IPR012859">
    <property type="entry name" value="Pilin_N_archaeal"/>
</dbReference>
<keyword evidence="1" id="KW-0812">Transmembrane</keyword>
<dbReference type="PANTHER" id="PTHR38138:SF1">
    <property type="entry name" value="ARCHAEAL TYPE IV PILIN N-TERMINAL DOMAIN-CONTAINING PROTEIN"/>
    <property type="match status" value="1"/>
</dbReference>
<evidence type="ECO:0000313" key="5">
    <source>
        <dbReference type="Proteomes" id="UP000215731"/>
    </source>
</evidence>
<keyword evidence="1" id="KW-0472">Membrane</keyword>
<gene>
    <name evidence="4" type="ORF">DJ80_04335</name>
    <name evidence="3" type="ORF">PM085_07185</name>
</gene>
<protein>
    <submittedName>
        <fullName evidence="3">Type IV pilin</fullName>
    </submittedName>
</protein>
<evidence type="ECO:0000259" key="2">
    <source>
        <dbReference type="Pfam" id="PF07790"/>
    </source>
</evidence>
<keyword evidence="1" id="KW-1133">Transmembrane helix</keyword>
<dbReference type="EMBL" id="JAQLUK010000004">
    <property type="protein sequence ID" value="MDB2292072.1"/>
    <property type="molecule type" value="Genomic_DNA"/>
</dbReference>
<reference evidence="3 6" key="3">
    <citation type="submission" date="2023-01" db="EMBL/GenBank/DDBJ databases">
        <title>Halorubrum ezzemoulense from Santa Pola, Spain.</title>
        <authorList>
            <person name="Feng Y."/>
            <person name="Louyakis A.S."/>
            <person name="Gogarten J.P."/>
        </authorList>
    </citation>
    <scope>NUCLEOTIDE SEQUENCE [LARGE SCALE GENOMIC DNA]</scope>
    <source>
        <strain evidence="3 6">AMM015</strain>
    </source>
</reference>
<feature type="transmembrane region" description="Helical" evidence="1">
    <location>
        <begin position="12"/>
        <end position="33"/>
    </location>
</feature>
<evidence type="ECO:0000313" key="4">
    <source>
        <dbReference type="EMBL" id="OYR64684.1"/>
    </source>
</evidence>